<dbReference type="RefSeq" id="WP_377570479.1">
    <property type="nucleotide sequence ID" value="NZ_JBHTMP010000016.1"/>
</dbReference>
<feature type="transmembrane region" description="Helical" evidence="1">
    <location>
        <begin position="207"/>
        <end position="231"/>
    </location>
</feature>
<feature type="transmembrane region" description="Helical" evidence="1">
    <location>
        <begin position="145"/>
        <end position="167"/>
    </location>
</feature>
<accession>A0ABW3YEC7</accession>
<feature type="transmembrane region" description="Helical" evidence="1">
    <location>
        <begin position="518"/>
        <end position="539"/>
    </location>
</feature>
<feature type="transmembrane region" description="Helical" evidence="1">
    <location>
        <begin position="37"/>
        <end position="56"/>
    </location>
</feature>
<comment type="caution">
    <text evidence="2">The sequence shown here is derived from an EMBL/GenBank/DDBJ whole genome shotgun (WGS) entry which is preliminary data.</text>
</comment>
<keyword evidence="3" id="KW-1185">Reference proteome</keyword>
<organism evidence="2 3">
    <name type="scientific">Micromonospora sonneratiae</name>
    <dbReference type="NCBI Taxonomy" id="1184706"/>
    <lineage>
        <taxon>Bacteria</taxon>
        <taxon>Bacillati</taxon>
        <taxon>Actinomycetota</taxon>
        <taxon>Actinomycetes</taxon>
        <taxon>Micromonosporales</taxon>
        <taxon>Micromonosporaceae</taxon>
        <taxon>Micromonospora</taxon>
    </lineage>
</organism>
<feature type="transmembrane region" description="Helical" evidence="1">
    <location>
        <begin position="173"/>
        <end position="195"/>
    </location>
</feature>
<feature type="transmembrane region" description="Helical" evidence="1">
    <location>
        <begin position="472"/>
        <end position="490"/>
    </location>
</feature>
<reference evidence="3" key="1">
    <citation type="journal article" date="2019" name="Int. J. Syst. Evol. Microbiol.">
        <title>The Global Catalogue of Microorganisms (GCM) 10K type strain sequencing project: providing services to taxonomists for standard genome sequencing and annotation.</title>
        <authorList>
            <consortium name="The Broad Institute Genomics Platform"/>
            <consortium name="The Broad Institute Genome Sequencing Center for Infectious Disease"/>
            <person name="Wu L."/>
            <person name="Ma J."/>
        </authorList>
    </citation>
    <scope>NUCLEOTIDE SEQUENCE [LARGE SCALE GENOMIC DNA]</scope>
    <source>
        <strain evidence="3">JCM 31037</strain>
    </source>
</reference>
<feature type="transmembrane region" description="Helical" evidence="1">
    <location>
        <begin position="443"/>
        <end position="465"/>
    </location>
</feature>
<keyword evidence="1" id="KW-1133">Transmembrane helix</keyword>
<feature type="transmembrane region" description="Helical" evidence="1">
    <location>
        <begin position="359"/>
        <end position="381"/>
    </location>
</feature>
<proteinExistence type="predicted"/>
<keyword evidence="1" id="KW-0812">Transmembrane</keyword>
<gene>
    <name evidence="2" type="ORF">ACFQ4H_12995</name>
</gene>
<evidence type="ECO:0000313" key="2">
    <source>
        <dbReference type="EMBL" id="MFD1322011.1"/>
    </source>
</evidence>
<feature type="transmembrane region" description="Helical" evidence="1">
    <location>
        <begin position="94"/>
        <end position="112"/>
    </location>
</feature>
<feature type="transmembrane region" description="Helical" evidence="1">
    <location>
        <begin position="251"/>
        <end position="272"/>
    </location>
</feature>
<feature type="transmembrane region" description="Helical" evidence="1">
    <location>
        <begin position="313"/>
        <end position="336"/>
    </location>
</feature>
<feature type="transmembrane region" description="Helical" evidence="1">
    <location>
        <begin position="409"/>
        <end position="431"/>
    </location>
</feature>
<dbReference type="EMBL" id="JBHTMP010000016">
    <property type="protein sequence ID" value="MFD1322011.1"/>
    <property type="molecule type" value="Genomic_DNA"/>
</dbReference>
<name>A0ABW3YEC7_9ACTN</name>
<dbReference type="Proteomes" id="UP001597260">
    <property type="component" value="Unassembled WGS sequence"/>
</dbReference>
<keyword evidence="1" id="KW-0472">Membrane</keyword>
<evidence type="ECO:0000313" key="3">
    <source>
        <dbReference type="Proteomes" id="UP001597260"/>
    </source>
</evidence>
<evidence type="ECO:0000256" key="1">
    <source>
        <dbReference type="SAM" id="Phobius"/>
    </source>
</evidence>
<sequence length="546" mass="55477">MTAIDARLDRSPVEPPAIRVAGAAVTRLAVRQIRRGGLIVIALAAGISALVAATYASTVGDALDAAALSALAENPAIRTLFGQPVALDDPGGFTVWRTGTIVCVLAGVWGLLTATRITRGEEDSGRWDLLAAGRIPVRSIVARHAAVLTGTLLVAGLATAGSLSAVGTAPAGALLHGVGIALVGGYFAAVGTLTAQLFPTRAAATGAAVGLLGVGLLLRMVGDGIDALAWLRWLSPFGLVALAQPYAANRILPLVVLAVVVVGLLGAALLVAGRRDVRGGWLATPTGRPPRLRLLRSVPGFATRRLVRPLTGWAVGMGAYYLLIGLLAVSMTAFLADNPRFADLAAQAGFAHLGSVEGYAAAMFNLLAIPAGIFAATRIAATAADETTRRLTLVYAQPVTRTRLLATEVAVTAGGTLLLVGVAGLTTWAGAATVDAPLGPGAALAGAMNVLPIAALCLGAAVLALGWLPRMVALVGALPGAGGFLLQVIVDSTDAPAWVGRLSPFAHLAPVPQLPPDWRATTVMLVVAIALAGLGTFGYQRRDLRG</sequence>
<protein>
    <submittedName>
        <fullName evidence="2">ABC transporter permease</fullName>
    </submittedName>
</protein>